<protein>
    <submittedName>
        <fullName evidence="1">Uncharacterized protein</fullName>
    </submittedName>
</protein>
<gene>
    <name evidence="1" type="ORF">CARN7_2224</name>
</gene>
<sequence length="24" mass="2754">MEIRRDRVKREAAVVDLGVSRKAV</sequence>
<comment type="caution">
    <text evidence="1">The sequence shown here is derived from an EMBL/GenBank/DDBJ whole genome shotgun (WGS) entry which is preliminary data.</text>
</comment>
<dbReference type="AlphaFoldDB" id="E6QVX6"/>
<reference evidence="1" key="1">
    <citation type="submission" date="2009-10" db="EMBL/GenBank/DDBJ databases">
        <title>Diversity of trophic interactions inside an arsenic-rich microbial ecosystem.</title>
        <authorList>
            <person name="Bertin P.N."/>
            <person name="Heinrich-Salmeron A."/>
            <person name="Pelletier E."/>
            <person name="Goulhen-Chollet F."/>
            <person name="Arsene-Ploetze F."/>
            <person name="Gallien S."/>
            <person name="Calteau A."/>
            <person name="Vallenet D."/>
            <person name="Casiot C."/>
            <person name="Chane-Woon-Ming B."/>
            <person name="Giloteaux L."/>
            <person name="Barakat M."/>
            <person name="Bonnefoy V."/>
            <person name="Bruneel O."/>
            <person name="Chandler M."/>
            <person name="Cleiss J."/>
            <person name="Duran R."/>
            <person name="Elbaz-Poulichet F."/>
            <person name="Fonknechten N."/>
            <person name="Lauga B."/>
            <person name="Mornico D."/>
            <person name="Ortet P."/>
            <person name="Schaeffer C."/>
            <person name="Siguier P."/>
            <person name="Alexander Thil Smith A."/>
            <person name="Van Dorsselaer A."/>
            <person name="Weissenbach J."/>
            <person name="Medigue C."/>
            <person name="Le Paslier D."/>
        </authorList>
    </citation>
    <scope>NUCLEOTIDE SEQUENCE</scope>
</reference>
<dbReference type="EMBL" id="CABR01000140">
    <property type="protein sequence ID" value="CBI11399.1"/>
    <property type="molecule type" value="Genomic_DNA"/>
</dbReference>
<evidence type="ECO:0000313" key="1">
    <source>
        <dbReference type="EMBL" id="CBI11399.1"/>
    </source>
</evidence>
<accession>E6QVX6</accession>
<name>E6QVX6_9ZZZZ</name>
<proteinExistence type="predicted"/>
<organism evidence="1">
    <name type="scientific">mine drainage metagenome</name>
    <dbReference type="NCBI Taxonomy" id="410659"/>
    <lineage>
        <taxon>unclassified sequences</taxon>
        <taxon>metagenomes</taxon>
        <taxon>ecological metagenomes</taxon>
    </lineage>
</organism>